<dbReference type="PANTHER" id="PTHR10556">
    <property type="entry name" value="3-OXO-5-ALPHA-STEROID 4-DEHYDROGENASE"/>
    <property type="match status" value="1"/>
</dbReference>
<comment type="similarity">
    <text evidence="2">Belongs to the steroid 5-alpha reductase family.</text>
</comment>
<keyword evidence="5 9" id="KW-1133">Transmembrane helix</keyword>
<dbReference type="Proteomes" id="UP000187013">
    <property type="component" value="Unassembled WGS sequence"/>
</dbReference>
<keyword evidence="6" id="KW-0560">Oxidoreductase</keyword>
<feature type="domain" description="3-oxo-5-alpha-steroid 4-dehydrogenase C-terminal" evidence="10">
    <location>
        <begin position="148"/>
        <end position="303"/>
    </location>
</feature>
<dbReference type="GO" id="GO:0042761">
    <property type="term" value="P:very long-chain fatty acid biosynthetic process"/>
    <property type="evidence" value="ECO:0007669"/>
    <property type="project" value="TreeGrafter"/>
</dbReference>
<dbReference type="InterPro" id="IPR001104">
    <property type="entry name" value="3-oxo-5_a-steroid_4-DH_C"/>
</dbReference>
<dbReference type="Pfam" id="PF02544">
    <property type="entry name" value="Steroid_dh"/>
    <property type="match status" value="1"/>
</dbReference>
<evidence type="ECO:0000256" key="9">
    <source>
        <dbReference type="SAM" id="Phobius"/>
    </source>
</evidence>
<dbReference type="AlphaFoldDB" id="A0A1Q2ZTE9"/>
<accession>A0A1Q2ZTE9</accession>
<evidence type="ECO:0000313" key="12">
    <source>
        <dbReference type="Proteomes" id="UP000187013"/>
    </source>
</evidence>
<comment type="caution">
    <text evidence="11">The sequence shown here is derived from an EMBL/GenBank/DDBJ whole genome shotgun (WGS) entry which is preliminary data.</text>
</comment>
<keyword evidence="8 9" id="KW-0472">Membrane</keyword>
<keyword evidence="4 9" id="KW-0812">Transmembrane</keyword>
<evidence type="ECO:0000256" key="5">
    <source>
        <dbReference type="ARBA" id="ARBA00022989"/>
    </source>
</evidence>
<feature type="transmembrane region" description="Helical" evidence="9">
    <location>
        <begin position="190"/>
        <end position="212"/>
    </location>
</feature>
<comment type="subcellular location">
    <subcellularLocation>
        <location evidence="1">Membrane</location>
        <topology evidence="1">Multi-pass membrane protein</topology>
    </subcellularLocation>
</comment>
<dbReference type="EMBL" id="BDGX01000001">
    <property type="protein sequence ID" value="GAV46628.1"/>
    <property type="molecule type" value="Genomic_DNA"/>
</dbReference>
<dbReference type="InterPro" id="IPR039357">
    <property type="entry name" value="SRD5A/TECR"/>
</dbReference>
<evidence type="ECO:0000256" key="6">
    <source>
        <dbReference type="ARBA" id="ARBA00023002"/>
    </source>
</evidence>
<evidence type="ECO:0000256" key="1">
    <source>
        <dbReference type="ARBA" id="ARBA00004141"/>
    </source>
</evidence>
<keyword evidence="3" id="KW-0444">Lipid biosynthesis</keyword>
<dbReference type="OMA" id="FSQSTMP"/>
<gene>
    <name evidence="11" type="ORF">ZYGR_0A02210</name>
</gene>
<reference evidence="11 12" key="1">
    <citation type="submission" date="2016-08" db="EMBL/GenBank/DDBJ databases">
        <title>Draft genome sequence of allopolyploid Zygosaccharomyces rouxii.</title>
        <authorList>
            <person name="Watanabe J."/>
            <person name="Uehara K."/>
            <person name="Mogi Y."/>
            <person name="Tsukioka Y."/>
        </authorList>
    </citation>
    <scope>NUCLEOTIDE SEQUENCE [LARGE SCALE GENOMIC DNA]</scope>
    <source>
        <strain evidence="11 12">NBRC 110957</strain>
    </source>
</reference>
<dbReference type="OrthoDB" id="540503at2759"/>
<proteinExistence type="inferred from homology"/>
<feature type="transmembrane region" description="Helical" evidence="9">
    <location>
        <begin position="159"/>
        <end position="178"/>
    </location>
</feature>
<evidence type="ECO:0000256" key="4">
    <source>
        <dbReference type="ARBA" id="ARBA00022692"/>
    </source>
</evidence>
<evidence type="ECO:0000256" key="8">
    <source>
        <dbReference type="ARBA" id="ARBA00023136"/>
    </source>
</evidence>
<feature type="transmembrane region" description="Helical" evidence="9">
    <location>
        <begin position="256"/>
        <end position="284"/>
    </location>
</feature>
<dbReference type="GO" id="GO:0016627">
    <property type="term" value="F:oxidoreductase activity, acting on the CH-CH group of donors"/>
    <property type="evidence" value="ECO:0007669"/>
    <property type="project" value="InterPro"/>
</dbReference>
<evidence type="ECO:0000313" key="11">
    <source>
        <dbReference type="EMBL" id="GAV46628.1"/>
    </source>
</evidence>
<dbReference type="PANTHER" id="PTHR10556:SF28">
    <property type="entry name" value="VERY-LONG-CHAIN ENOYL-COA REDUCTASE"/>
    <property type="match status" value="1"/>
</dbReference>
<sequence>MVLVKSRSKSLRDTQVDVSPGSKFDDVLTAISKNNKDTSIYRLRLTYLKENKQIPVVSDEFFAASDVETLYVKDLGPQISWRMVFICEYLGPIIIHSLFYYLSQKPELRSSGSRYNPYMNRLAYLLILAHYLKREVETIFVHQFSQATMPFFNLFKNCFHYWVLNGLIALGYFGKGFFFNDSDLFRAYSFLKINNLSALVAFFTIFELWNFYAHIKLRIWGDYQKSLGNTKVRVPLDEGIFKIFVSPNYTLELLSWITFTLIFKLNFFALAFTIVSGTQMYLWAQKKNKKYGTRRAFLIPYLF</sequence>
<organism evidence="11 12">
    <name type="scientific">Zygosaccharomyces rouxii</name>
    <dbReference type="NCBI Taxonomy" id="4956"/>
    <lineage>
        <taxon>Eukaryota</taxon>
        <taxon>Fungi</taxon>
        <taxon>Dikarya</taxon>
        <taxon>Ascomycota</taxon>
        <taxon>Saccharomycotina</taxon>
        <taxon>Saccharomycetes</taxon>
        <taxon>Saccharomycetales</taxon>
        <taxon>Saccharomycetaceae</taxon>
        <taxon>Zygosaccharomyces</taxon>
    </lineage>
</organism>
<feature type="transmembrane region" description="Helical" evidence="9">
    <location>
        <begin position="79"/>
        <end position="103"/>
    </location>
</feature>
<name>A0A1Q2ZTE9_ZYGRO</name>
<evidence type="ECO:0000256" key="2">
    <source>
        <dbReference type="ARBA" id="ARBA00007742"/>
    </source>
</evidence>
<keyword evidence="7" id="KW-0443">Lipid metabolism</keyword>
<evidence type="ECO:0000256" key="7">
    <source>
        <dbReference type="ARBA" id="ARBA00023098"/>
    </source>
</evidence>
<protein>
    <recommendedName>
        <fullName evidence="10">3-oxo-5-alpha-steroid 4-dehydrogenase C-terminal domain-containing protein</fullName>
    </recommendedName>
</protein>
<dbReference type="GO" id="GO:0005789">
    <property type="term" value="C:endoplasmic reticulum membrane"/>
    <property type="evidence" value="ECO:0007669"/>
    <property type="project" value="EnsemblFungi"/>
</dbReference>
<dbReference type="PROSITE" id="PS50244">
    <property type="entry name" value="S5A_REDUCTASE"/>
    <property type="match status" value="1"/>
</dbReference>
<evidence type="ECO:0000259" key="10">
    <source>
        <dbReference type="Pfam" id="PF02544"/>
    </source>
</evidence>
<evidence type="ECO:0000256" key="3">
    <source>
        <dbReference type="ARBA" id="ARBA00022516"/>
    </source>
</evidence>
<dbReference type="eggNOG" id="KOG1639">
    <property type="taxonomic scope" value="Eukaryota"/>
</dbReference>